<proteinExistence type="predicted"/>
<reference evidence="1" key="1">
    <citation type="submission" date="2015-11" db="EMBL/GenBank/DDBJ databases">
        <title>De novo transcriptome assembly of four potential Pierce s Disease insect vectors from Arizona vineyards.</title>
        <authorList>
            <person name="Tassone E.E."/>
        </authorList>
    </citation>
    <scope>NUCLEOTIDE SEQUENCE</scope>
</reference>
<dbReference type="PANTHER" id="PTHR10773:SF19">
    <property type="match status" value="1"/>
</dbReference>
<dbReference type="EMBL" id="GECU01031690">
    <property type="protein sequence ID" value="JAS76016.1"/>
    <property type="molecule type" value="Transcribed_RNA"/>
</dbReference>
<dbReference type="AlphaFoldDB" id="A0A1B6HMY3"/>
<feature type="non-terminal residue" evidence="1">
    <location>
        <position position="169"/>
    </location>
</feature>
<name>A0A1B6HMY3_9HEMI</name>
<protein>
    <submittedName>
        <fullName evidence="1">Uncharacterized protein</fullName>
    </submittedName>
</protein>
<dbReference type="PANTHER" id="PTHR10773">
    <property type="entry name" value="DNA-DIRECTED RNA POLYMERASES I, II, AND III SUBUNIT RPABC2"/>
    <property type="match status" value="1"/>
</dbReference>
<accession>A0A1B6HMY3</accession>
<gene>
    <name evidence="1" type="ORF">g.1000</name>
</gene>
<evidence type="ECO:0000313" key="1">
    <source>
        <dbReference type="EMBL" id="JAS76016.1"/>
    </source>
</evidence>
<sequence length="169" mass="19795">CQCIKKCKENVSVDIRHKEFEKFKDLGNYNGQNMYINANVKEVPKKRSYSIVNEESKSRPKSFSRIYSLNKTVVCREMFVKTLHISSKRVNTALSKMKSETLLDQRGKQGGWNSIPECKIKDVKECIEKIPKYTSHYRRGETKSLFLPPELTINKMYDLYVNNRSEDQV</sequence>
<organism evidence="1">
    <name type="scientific">Homalodisca liturata</name>
    <dbReference type="NCBI Taxonomy" id="320908"/>
    <lineage>
        <taxon>Eukaryota</taxon>
        <taxon>Metazoa</taxon>
        <taxon>Ecdysozoa</taxon>
        <taxon>Arthropoda</taxon>
        <taxon>Hexapoda</taxon>
        <taxon>Insecta</taxon>
        <taxon>Pterygota</taxon>
        <taxon>Neoptera</taxon>
        <taxon>Paraneoptera</taxon>
        <taxon>Hemiptera</taxon>
        <taxon>Auchenorrhyncha</taxon>
        <taxon>Membracoidea</taxon>
        <taxon>Cicadellidae</taxon>
        <taxon>Cicadellinae</taxon>
        <taxon>Proconiini</taxon>
        <taxon>Homalodisca</taxon>
    </lineage>
</organism>
<feature type="non-terminal residue" evidence="1">
    <location>
        <position position="1"/>
    </location>
</feature>